<comment type="caution">
    <text evidence="1">The sequence shown here is derived from an EMBL/GenBank/DDBJ whole genome shotgun (WGS) entry which is preliminary data.</text>
</comment>
<dbReference type="EMBL" id="BARU01001697">
    <property type="protein sequence ID" value="GAH19976.1"/>
    <property type="molecule type" value="Genomic_DNA"/>
</dbReference>
<name>X1DGK9_9ZZZZ</name>
<evidence type="ECO:0000313" key="1">
    <source>
        <dbReference type="EMBL" id="GAH19976.1"/>
    </source>
</evidence>
<protein>
    <submittedName>
        <fullName evidence="1">Uncharacterized protein</fullName>
    </submittedName>
</protein>
<feature type="non-terminal residue" evidence="1">
    <location>
        <position position="1"/>
    </location>
</feature>
<reference evidence="1" key="1">
    <citation type="journal article" date="2014" name="Front. Microbiol.">
        <title>High frequency of phylogenetically diverse reductive dehalogenase-homologous genes in deep subseafloor sedimentary metagenomes.</title>
        <authorList>
            <person name="Kawai M."/>
            <person name="Futagami T."/>
            <person name="Toyoda A."/>
            <person name="Takaki Y."/>
            <person name="Nishi S."/>
            <person name="Hori S."/>
            <person name="Arai W."/>
            <person name="Tsubouchi T."/>
            <person name="Morono Y."/>
            <person name="Uchiyama I."/>
            <person name="Ito T."/>
            <person name="Fujiyama A."/>
            <person name="Inagaki F."/>
            <person name="Takami H."/>
        </authorList>
    </citation>
    <scope>NUCLEOTIDE SEQUENCE</scope>
    <source>
        <strain evidence="1">Expedition CK06-06</strain>
    </source>
</reference>
<organism evidence="1">
    <name type="scientific">marine sediment metagenome</name>
    <dbReference type="NCBI Taxonomy" id="412755"/>
    <lineage>
        <taxon>unclassified sequences</taxon>
        <taxon>metagenomes</taxon>
        <taxon>ecological metagenomes</taxon>
    </lineage>
</organism>
<gene>
    <name evidence="1" type="ORF">S03H2_04319</name>
</gene>
<proteinExistence type="predicted"/>
<dbReference type="AlphaFoldDB" id="X1DGK9"/>
<accession>X1DGK9</accession>
<sequence>GSIPARLLSHLQVLTQELSRAVHLLRETPE</sequence>